<protein>
    <submittedName>
        <fullName evidence="9">8-oxo-dGTP pyrophosphatase MutT (NUDIX family)</fullName>
    </submittedName>
</protein>
<evidence type="ECO:0000256" key="4">
    <source>
        <dbReference type="ARBA" id="ARBA00022801"/>
    </source>
</evidence>
<keyword evidence="10" id="KW-1185">Reference proteome</keyword>
<evidence type="ECO:0000256" key="3">
    <source>
        <dbReference type="ARBA" id="ARBA00022723"/>
    </source>
</evidence>
<evidence type="ECO:0000256" key="2">
    <source>
        <dbReference type="ARBA" id="ARBA00001946"/>
    </source>
</evidence>
<feature type="domain" description="Nudix hydrolase" evidence="8">
    <location>
        <begin position="1"/>
        <end position="113"/>
    </location>
</feature>
<organism evidence="9 10">
    <name type="scientific">Desulfosalsimonas propionicica</name>
    <dbReference type="NCBI Taxonomy" id="332175"/>
    <lineage>
        <taxon>Bacteria</taxon>
        <taxon>Pseudomonadati</taxon>
        <taxon>Thermodesulfobacteriota</taxon>
        <taxon>Desulfobacteria</taxon>
        <taxon>Desulfobacterales</taxon>
        <taxon>Desulfosalsimonadaceae</taxon>
        <taxon>Desulfosalsimonas</taxon>
    </lineage>
</organism>
<feature type="region of interest" description="Disordered" evidence="7">
    <location>
        <begin position="1"/>
        <end position="29"/>
    </location>
</feature>
<keyword evidence="6" id="KW-0464">Manganese</keyword>
<dbReference type="Pfam" id="PF00293">
    <property type="entry name" value="NUDIX"/>
    <property type="match status" value="1"/>
</dbReference>
<dbReference type="AlphaFoldDB" id="A0A7W0HK09"/>
<proteinExistence type="predicted"/>
<dbReference type="GO" id="GO:0046872">
    <property type="term" value="F:metal ion binding"/>
    <property type="evidence" value="ECO:0007669"/>
    <property type="project" value="UniProtKB-KW"/>
</dbReference>
<dbReference type="PANTHER" id="PTHR12992:SF11">
    <property type="entry name" value="MITOCHONDRIAL COENZYME A DIPHOSPHATASE NUDT8"/>
    <property type="match status" value="1"/>
</dbReference>
<dbReference type="SUPFAM" id="SSF55811">
    <property type="entry name" value="Nudix"/>
    <property type="match status" value="1"/>
</dbReference>
<evidence type="ECO:0000313" key="9">
    <source>
        <dbReference type="EMBL" id="MBA2880804.1"/>
    </source>
</evidence>
<evidence type="ECO:0000256" key="6">
    <source>
        <dbReference type="ARBA" id="ARBA00023211"/>
    </source>
</evidence>
<dbReference type="Proteomes" id="UP000525298">
    <property type="component" value="Unassembled WGS sequence"/>
</dbReference>
<accession>A0A7W0HK09</accession>
<dbReference type="CDD" id="cd03426">
    <property type="entry name" value="NUDIX_CoAse_Nudt7"/>
    <property type="match status" value="1"/>
</dbReference>
<evidence type="ECO:0000256" key="1">
    <source>
        <dbReference type="ARBA" id="ARBA00001936"/>
    </source>
</evidence>
<sequence>MKRPDYPGVHGDQISFPGGGKEKEDRDDLETALRETHEEIGVKPEHVDVWGALSTQQTVTSKYRIAPFVGSIPYPYEFRPDSREVERLILIPFSRLLDPETYTYGTYNWKGLEFESDLYRYGNDIIWGLTARILNNLITLIKTGREQDV</sequence>
<dbReference type="PROSITE" id="PS51462">
    <property type="entry name" value="NUDIX"/>
    <property type="match status" value="1"/>
</dbReference>
<evidence type="ECO:0000256" key="5">
    <source>
        <dbReference type="ARBA" id="ARBA00022842"/>
    </source>
</evidence>
<evidence type="ECO:0000313" key="10">
    <source>
        <dbReference type="Proteomes" id="UP000525298"/>
    </source>
</evidence>
<evidence type="ECO:0000256" key="7">
    <source>
        <dbReference type="SAM" id="MobiDB-lite"/>
    </source>
</evidence>
<dbReference type="RefSeq" id="WP_232364670.1">
    <property type="nucleotide sequence ID" value="NZ_JACDUS010000002.1"/>
</dbReference>
<keyword evidence="4" id="KW-0378">Hydrolase</keyword>
<feature type="compositionally biased region" description="Basic and acidic residues" evidence="7">
    <location>
        <begin position="20"/>
        <end position="29"/>
    </location>
</feature>
<name>A0A7W0HK09_9BACT</name>
<gene>
    <name evidence="9" type="ORF">HNR65_001122</name>
</gene>
<dbReference type="InterPro" id="IPR015797">
    <property type="entry name" value="NUDIX_hydrolase-like_dom_sf"/>
</dbReference>
<comment type="cofactor">
    <cofactor evidence="2">
        <name>Mg(2+)</name>
        <dbReference type="ChEBI" id="CHEBI:18420"/>
    </cofactor>
</comment>
<comment type="caution">
    <text evidence="9">The sequence shown here is derived from an EMBL/GenBank/DDBJ whole genome shotgun (WGS) entry which is preliminary data.</text>
</comment>
<keyword evidence="3" id="KW-0479">Metal-binding</keyword>
<dbReference type="PANTHER" id="PTHR12992">
    <property type="entry name" value="NUDIX HYDROLASE"/>
    <property type="match status" value="1"/>
</dbReference>
<dbReference type="InterPro" id="IPR045121">
    <property type="entry name" value="CoAse"/>
</dbReference>
<evidence type="ECO:0000259" key="8">
    <source>
        <dbReference type="PROSITE" id="PS51462"/>
    </source>
</evidence>
<keyword evidence="5" id="KW-0460">Magnesium</keyword>
<dbReference type="EMBL" id="JACDUS010000002">
    <property type="protein sequence ID" value="MBA2880804.1"/>
    <property type="molecule type" value="Genomic_DNA"/>
</dbReference>
<dbReference type="InterPro" id="IPR000086">
    <property type="entry name" value="NUDIX_hydrolase_dom"/>
</dbReference>
<dbReference type="Gene3D" id="3.90.79.10">
    <property type="entry name" value="Nucleoside Triphosphate Pyrophosphohydrolase"/>
    <property type="match status" value="1"/>
</dbReference>
<dbReference type="GO" id="GO:0010945">
    <property type="term" value="F:coenzyme A diphosphatase activity"/>
    <property type="evidence" value="ECO:0007669"/>
    <property type="project" value="InterPro"/>
</dbReference>
<comment type="cofactor">
    <cofactor evidence="1">
        <name>Mn(2+)</name>
        <dbReference type="ChEBI" id="CHEBI:29035"/>
    </cofactor>
</comment>
<reference evidence="9 10" key="1">
    <citation type="submission" date="2020-07" db="EMBL/GenBank/DDBJ databases">
        <title>Genomic Encyclopedia of Type Strains, Phase IV (KMG-IV): sequencing the most valuable type-strain genomes for metagenomic binning, comparative biology and taxonomic classification.</title>
        <authorList>
            <person name="Goeker M."/>
        </authorList>
    </citation>
    <scope>NUCLEOTIDE SEQUENCE [LARGE SCALE GENOMIC DNA]</scope>
    <source>
        <strain evidence="9 10">DSM 17721</strain>
    </source>
</reference>